<reference evidence="1" key="1">
    <citation type="submission" date="2023-07" db="EMBL/GenBank/DDBJ databases">
        <title>Black Yeasts Isolated from many extreme environments.</title>
        <authorList>
            <person name="Coleine C."/>
            <person name="Stajich J.E."/>
            <person name="Selbmann L."/>
        </authorList>
    </citation>
    <scope>NUCLEOTIDE SEQUENCE</scope>
    <source>
        <strain evidence="1">CCFEE 5714</strain>
    </source>
</reference>
<name>A0ACC3NBE8_9PEZI</name>
<dbReference type="EMBL" id="JAUTXU010000065">
    <property type="protein sequence ID" value="KAK3713078.1"/>
    <property type="molecule type" value="Genomic_DNA"/>
</dbReference>
<accession>A0ACC3NBE8</accession>
<dbReference type="Proteomes" id="UP001281147">
    <property type="component" value="Unassembled WGS sequence"/>
</dbReference>
<keyword evidence="2" id="KW-1185">Reference proteome</keyword>
<proteinExistence type="predicted"/>
<gene>
    <name evidence="1" type="primary">ERG24_2</name>
    <name evidence="1" type="ORF">LTR37_008763</name>
</gene>
<sequence>MASKRSRTASLRKTAEQAATTAEEMVKPHGFEFGGPIGATILTVSLPPLVYLFAFVCNDVTGCPAPSLRSPIQLFSNTSTQTVWEHGTTVLKQEVGWPGWAGLISIEGMVGTLAWYALSLALWAVLPAYELEGVELSVGGRQKYRMNSFFSAVTIMIACAAGTWVLGPDFQAWTFINRNYIQILTSSIIISFALSVFVYVRSFDVKPHNKEKRELAAGGHTGSIVYDFFIGRELNPKVNIPYFGEVDIKSFMELRPGMLGWVMFDLAFMAKQYKSYGYITDSMLMVVISQSVYVFDAIYMEPAILTTIDITTDGFGFMLSFGDLVWVPFIYSLQARYLSIHPVDLGPLYVLLILVVQGTGYYIFRTSNSEKNRFRTNPSDPAVAHLKYIETDVGSRLLTSGWWGTARHINYMGDWVMSWSYCLPTLAAGYKLTPMLLYPGTRMVTSEGMKGWAIPITYFYMIYFAVLLVHRERRDEEKCRRKYGKDWDEYCRQVPWRIIPGVY</sequence>
<comment type="caution">
    <text evidence="1">The sequence shown here is derived from an EMBL/GenBank/DDBJ whole genome shotgun (WGS) entry which is preliminary data.</text>
</comment>
<organism evidence="1 2">
    <name type="scientific">Vermiconidia calcicola</name>
    <dbReference type="NCBI Taxonomy" id="1690605"/>
    <lineage>
        <taxon>Eukaryota</taxon>
        <taxon>Fungi</taxon>
        <taxon>Dikarya</taxon>
        <taxon>Ascomycota</taxon>
        <taxon>Pezizomycotina</taxon>
        <taxon>Dothideomycetes</taxon>
        <taxon>Dothideomycetidae</taxon>
        <taxon>Mycosphaerellales</taxon>
        <taxon>Extremaceae</taxon>
        <taxon>Vermiconidia</taxon>
    </lineage>
</organism>
<protein>
    <submittedName>
        <fullName evidence="1">Erg24, C-14 sterol reductase</fullName>
        <ecNumber evidence="1">1.3.1.70</ecNumber>
    </submittedName>
</protein>
<dbReference type="EC" id="1.3.1.70" evidence="1"/>
<keyword evidence="1" id="KW-0560">Oxidoreductase</keyword>
<evidence type="ECO:0000313" key="2">
    <source>
        <dbReference type="Proteomes" id="UP001281147"/>
    </source>
</evidence>
<evidence type="ECO:0000313" key="1">
    <source>
        <dbReference type="EMBL" id="KAK3713078.1"/>
    </source>
</evidence>